<accession>A0A2K3L7Q8</accession>
<organism evidence="3 4">
    <name type="scientific">Trifolium pratense</name>
    <name type="common">Red clover</name>
    <dbReference type="NCBI Taxonomy" id="57577"/>
    <lineage>
        <taxon>Eukaryota</taxon>
        <taxon>Viridiplantae</taxon>
        <taxon>Streptophyta</taxon>
        <taxon>Embryophyta</taxon>
        <taxon>Tracheophyta</taxon>
        <taxon>Spermatophyta</taxon>
        <taxon>Magnoliopsida</taxon>
        <taxon>eudicotyledons</taxon>
        <taxon>Gunneridae</taxon>
        <taxon>Pentapetalae</taxon>
        <taxon>rosids</taxon>
        <taxon>fabids</taxon>
        <taxon>Fabales</taxon>
        <taxon>Fabaceae</taxon>
        <taxon>Papilionoideae</taxon>
        <taxon>50 kb inversion clade</taxon>
        <taxon>NPAAA clade</taxon>
        <taxon>Hologalegina</taxon>
        <taxon>IRL clade</taxon>
        <taxon>Trifolieae</taxon>
        <taxon>Trifolium</taxon>
    </lineage>
</organism>
<evidence type="ECO:0000259" key="2">
    <source>
        <dbReference type="Pfam" id="PF00931"/>
    </source>
</evidence>
<dbReference type="STRING" id="57577.A0A2K3L7Q8"/>
<keyword evidence="1" id="KW-0611">Plant defense</keyword>
<feature type="domain" description="NB-ARC" evidence="2">
    <location>
        <begin position="58"/>
        <end position="201"/>
    </location>
</feature>
<feature type="non-terminal residue" evidence="3">
    <location>
        <position position="203"/>
    </location>
</feature>
<dbReference type="PANTHER" id="PTHR36766">
    <property type="entry name" value="PLANT BROAD-SPECTRUM MILDEW RESISTANCE PROTEIN RPW8"/>
    <property type="match status" value="1"/>
</dbReference>
<name>A0A2K3L7Q8_TRIPR</name>
<proteinExistence type="predicted"/>
<dbReference type="AlphaFoldDB" id="A0A2K3L7Q8"/>
<dbReference type="Gene3D" id="3.40.50.300">
    <property type="entry name" value="P-loop containing nucleotide triphosphate hydrolases"/>
    <property type="match status" value="1"/>
</dbReference>
<gene>
    <name evidence="3" type="ORF">L195_g030490</name>
</gene>
<protein>
    <submittedName>
        <fullName evidence="3">CC-NBS-LRR resistance protein</fullName>
    </submittedName>
</protein>
<reference evidence="3 4" key="1">
    <citation type="journal article" date="2014" name="Am. J. Bot.">
        <title>Genome assembly and annotation for red clover (Trifolium pratense; Fabaceae).</title>
        <authorList>
            <person name="Istvanek J."/>
            <person name="Jaros M."/>
            <person name="Krenek A."/>
            <person name="Repkova J."/>
        </authorList>
    </citation>
    <scope>NUCLEOTIDE SEQUENCE [LARGE SCALE GENOMIC DNA]</scope>
    <source>
        <strain evidence="4">cv. Tatra</strain>
        <tissue evidence="3">Young leaves</tissue>
    </source>
</reference>
<dbReference type="SUPFAM" id="SSF52540">
    <property type="entry name" value="P-loop containing nucleoside triphosphate hydrolases"/>
    <property type="match status" value="1"/>
</dbReference>
<dbReference type="Proteomes" id="UP000236291">
    <property type="component" value="Unassembled WGS sequence"/>
</dbReference>
<sequence length="203" mass="23242">MTKILLHRLEFLAGHKDILGLREATREDNHVTHSELFNEIPFATLVDEDESVIYGRELEKEEIIDFLLSDSDGEKHAPIISIVGLGGMGKTTLAQQVFNHHRIKEQFEMKAWVCVTQANDVVRLTRSILESFQSSAAYSEDMEILQRQLQQRLMGKKYLLVLDDVWSSTNGNGNMREQLLLPFNRGSSRSKIIVTTRDKEVRS</sequence>
<dbReference type="InterPro" id="IPR027417">
    <property type="entry name" value="P-loop_NTPase"/>
</dbReference>
<dbReference type="InterPro" id="IPR002182">
    <property type="entry name" value="NB-ARC"/>
</dbReference>
<dbReference type="EMBL" id="ASHM01027705">
    <property type="protein sequence ID" value="PNX74566.1"/>
    <property type="molecule type" value="Genomic_DNA"/>
</dbReference>
<reference evidence="3 4" key="2">
    <citation type="journal article" date="2017" name="Front. Plant Sci.">
        <title>Gene Classification and Mining of Molecular Markers Useful in Red Clover (Trifolium pratense) Breeding.</title>
        <authorList>
            <person name="Istvanek J."/>
            <person name="Dluhosova J."/>
            <person name="Dluhos P."/>
            <person name="Patkova L."/>
            <person name="Nedelnik J."/>
            <person name="Repkova J."/>
        </authorList>
    </citation>
    <scope>NUCLEOTIDE SEQUENCE [LARGE SCALE GENOMIC DNA]</scope>
    <source>
        <strain evidence="4">cv. Tatra</strain>
        <tissue evidence="3">Young leaves</tissue>
    </source>
</reference>
<dbReference type="FunFam" id="3.40.50.300:FF:001091">
    <property type="entry name" value="Probable disease resistance protein At1g61300"/>
    <property type="match status" value="1"/>
</dbReference>
<dbReference type="PANTHER" id="PTHR36766:SF40">
    <property type="entry name" value="DISEASE RESISTANCE PROTEIN RGA3"/>
    <property type="match status" value="1"/>
</dbReference>
<dbReference type="PRINTS" id="PR00364">
    <property type="entry name" value="DISEASERSIST"/>
</dbReference>
<comment type="caution">
    <text evidence="3">The sequence shown here is derived from an EMBL/GenBank/DDBJ whole genome shotgun (WGS) entry which is preliminary data.</text>
</comment>
<dbReference type="GO" id="GO:0043531">
    <property type="term" value="F:ADP binding"/>
    <property type="evidence" value="ECO:0007669"/>
    <property type="project" value="InterPro"/>
</dbReference>
<evidence type="ECO:0000313" key="4">
    <source>
        <dbReference type="Proteomes" id="UP000236291"/>
    </source>
</evidence>
<dbReference type="GO" id="GO:0006952">
    <property type="term" value="P:defense response"/>
    <property type="evidence" value="ECO:0007669"/>
    <property type="project" value="UniProtKB-KW"/>
</dbReference>
<dbReference type="Pfam" id="PF00931">
    <property type="entry name" value="NB-ARC"/>
    <property type="match status" value="1"/>
</dbReference>
<evidence type="ECO:0000256" key="1">
    <source>
        <dbReference type="ARBA" id="ARBA00022821"/>
    </source>
</evidence>
<evidence type="ECO:0000313" key="3">
    <source>
        <dbReference type="EMBL" id="PNX74566.1"/>
    </source>
</evidence>